<dbReference type="AlphaFoldDB" id="A0A4Q4TLI3"/>
<feature type="region of interest" description="Disordered" evidence="2">
    <location>
        <begin position="405"/>
        <end position="427"/>
    </location>
</feature>
<feature type="region of interest" description="Disordered" evidence="2">
    <location>
        <begin position="473"/>
        <end position="513"/>
    </location>
</feature>
<comment type="caution">
    <text evidence="3">The sequence shown here is derived from an EMBL/GenBank/DDBJ whole genome shotgun (WGS) entry which is preliminary data.</text>
</comment>
<evidence type="ECO:0000313" key="3">
    <source>
        <dbReference type="EMBL" id="RYP06994.1"/>
    </source>
</evidence>
<gene>
    <name evidence="3" type="ORF">DL764_002817</name>
</gene>
<feature type="compositionally biased region" description="Basic and acidic residues" evidence="2">
    <location>
        <begin position="319"/>
        <end position="336"/>
    </location>
</feature>
<feature type="region of interest" description="Disordered" evidence="2">
    <location>
        <begin position="252"/>
        <end position="276"/>
    </location>
</feature>
<protein>
    <submittedName>
        <fullName evidence="3">Uncharacterized protein</fullName>
    </submittedName>
</protein>
<accession>A0A4Q4TLI3</accession>
<keyword evidence="4" id="KW-1185">Reference proteome</keyword>
<name>A0A4Q4TLI3_9PEZI</name>
<feature type="coiled-coil region" evidence="1">
    <location>
        <begin position="72"/>
        <end position="142"/>
    </location>
</feature>
<sequence>MDDEDKTLRERALFCLKHQIRPAEEIDAFRRQMAHRLAKSLGKERLSNPLTLVDADTVVTPSEDLTPAQREFVDAVQKNVELQTEFSRLQEEHRAAAASMPTAERAEDKALEEKILRLQLRKAGLREKIDRYKVAIKHIEQLHQQPAAAPDFLDPAVMFRDCDPLPEMPPELMASFTFDKGASQNKIQELYQRLKKERLRQQILVQQEKRKYEEARARNPVDPNTVPPEVQVRALNAVKDALIQWIETHLSKAGDGEDQSDANPQEQQRKAEREEYDHEARLAEIRREYDRHIELRKEILGLIAYHEKMTQEWSRILKEQQQEREKDEQAEKEEASPARAASTGAATGPLITPYVEKLQAIAREQKGLVQEKSHINATLAKHQQVTQETLGHLREESQLLAKFPSAASTGKRDADFGEATRATKEPSSVTSLLEPWLLAADAAKLATLETVAEKVEEGQTAVDEAMGALDEARKLLNKEAEGDEGDSLGEQDASGGAAGDEKGGASARKITGKGQKSIYAKLDGKLGLINE</sequence>
<evidence type="ECO:0000313" key="4">
    <source>
        <dbReference type="Proteomes" id="UP000293360"/>
    </source>
</evidence>
<evidence type="ECO:0000256" key="1">
    <source>
        <dbReference type="SAM" id="Coils"/>
    </source>
</evidence>
<dbReference type="Proteomes" id="UP000293360">
    <property type="component" value="Unassembled WGS sequence"/>
</dbReference>
<keyword evidence="1" id="KW-0175">Coiled coil</keyword>
<proteinExistence type="predicted"/>
<feature type="compositionally biased region" description="Low complexity" evidence="2">
    <location>
        <begin position="337"/>
        <end position="347"/>
    </location>
</feature>
<dbReference type="STRING" id="155417.A0A4Q4TLI3"/>
<dbReference type="EMBL" id="QJNU01000110">
    <property type="protein sequence ID" value="RYP06994.1"/>
    <property type="molecule type" value="Genomic_DNA"/>
</dbReference>
<feature type="region of interest" description="Disordered" evidence="2">
    <location>
        <begin position="319"/>
        <end position="347"/>
    </location>
</feature>
<organism evidence="3 4">
    <name type="scientific">Monosporascus ibericus</name>
    <dbReference type="NCBI Taxonomy" id="155417"/>
    <lineage>
        <taxon>Eukaryota</taxon>
        <taxon>Fungi</taxon>
        <taxon>Dikarya</taxon>
        <taxon>Ascomycota</taxon>
        <taxon>Pezizomycotina</taxon>
        <taxon>Sordariomycetes</taxon>
        <taxon>Xylariomycetidae</taxon>
        <taxon>Xylariales</taxon>
        <taxon>Xylariales incertae sedis</taxon>
        <taxon>Monosporascus</taxon>
    </lineage>
</organism>
<feature type="compositionally biased region" description="Basic and acidic residues" evidence="2">
    <location>
        <begin position="267"/>
        <end position="276"/>
    </location>
</feature>
<reference evidence="3 4" key="1">
    <citation type="submission" date="2018-06" db="EMBL/GenBank/DDBJ databases">
        <title>Complete Genomes of Monosporascus.</title>
        <authorList>
            <person name="Robinson A.J."/>
            <person name="Natvig D.O."/>
        </authorList>
    </citation>
    <scope>NUCLEOTIDE SEQUENCE [LARGE SCALE GENOMIC DNA]</scope>
    <source>
        <strain evidence="3 4">CBS 110550</strain>
    </source>
</reference>
<evidence type="ECO:0000256" key="2">
    <source>
        <dbReference type="SAM" id="MobiDB-lite"/>
    </source>
</evidence>
<dbReference type="OrthoDB" id="5402392at2759"/>